<dbReference type="PANTHER" id="PTHR42930:SF3">
    <property type="entry name" value="PHOSPHATE-SPECIFIC TRANSPORT SYSTEM ACCESSORY PROTEIN PHOU"/>
    <property type="match status" value="1"/>
</dbReference>
<dbReference type="EMBL" id="AEPZ01000007">
    <property type="protein sequence ID" value="EFU82065.1"/>
    <property type="molecule type" value="Genomic_DNA"/>
</dbReference>
<dbReference type="AlphaFoldDB" id="E6M410"/>
<name>E6M410_9ACTO</name>
<evidence type="ECO:0000256" key="7">
    <source>
        <dbReference type="PIRNR" id="PIRNR003107"/>
    </source>
</evidence>
<dbReference type="RefSeq" id="WP_004010933.1">
    <property type="nucleotide sequence ID" value="NZ_GL622346.1"/>
</dbReference>
<dbReference type="InterPro" id="IPR038078">
    <property type="entry name" value="PhoU-like_sf"/>
</dbReference>
<dbReference type="SUPFAM" id="SSF109755">
    <property type="entry name" value="PhoU-like"/>
    <property type="match status" value="1"/>
</dbReference>
<dbReference type="Proteomes" id="UP000003343">
    <property type="component" value="Unassembled WGS sequence"/>
</dbReference>
<evidence type="ECO:0000313" key="9">
    <source>
        <dbReference type="EMBL" id="EFU82065.1"/>
    </source>
</evidence>
<dbReference type="GO" id="GO:0045936">
    <property type="term" value="P:negative regulation of phosphate metabolic process"/>
    <property type="evidence" value="ECO:0007669"/>
    <property type="project" value="InterPro"/>
</dbReference>
<sequence length="225" mass="24880">MRSRFNQQLTQLNEMLVQTGELCEQAISQTMVALSSSSDEIAREVIRADAHIDQMERDIEHLCLKLLLQQQPVAGDLRQVSAALKMITDMERIGDQTADIAEIVKSTDTSLVRGFPKIPQMAAKTATMVHDAVQSFVDRDLALATATQAADDAVDRMFAEVTTEMIDFIVHADAADAQKAIDVIMIAKYLERIGDHATNLAEWVDFSITGVHDVSFDTKSATRSR</sequence>
<reference evidence="9 10" key="1">
    <citation type="submission" date="2010-12" db="EMBL/GenBank/DDBJ databases">
        <authorList>
            <person name="Muzny D."/>
            <person name="Qin X."/>
            <person name="Deng J."/>
            <person name="Jiang H."/>
            <person name="Liu Y."/>
            <person name="Qu J."/>
            <person name="Song X.-Z."/>
            <person name="Zhang L."/>
            <person name="Thornton R."/>
            <person name="Coyle M."/>
            <person name="Francisco L."/>
            <person name="Jackson L."/>
            <person name="Javaid M."/>
            <person name="Korchina V."/>
            <person name="Kovar C."/>
            <person name="Mata R."/>
            <person name="Mathew T."/>
            <person name="Ngo R."/>
            <person name="Nguyen L."/>
            <person name="Nguyen N."/>
            <person name="Okwuonu G."/>
            <person name="Ongeri F."/>
            <person name="Pham C."/>
            <person name="Simmons D."/>
            <person name="Wilczek-Boney K."/>
            <person name="Hale W."/>
            <person name="Jakkamsetti A."/>
            <person name="Pham P."/>
            <person name="Ruth R."/>
            <person name="San Lucas F."/>
            <person name="Warren J."/>
            <person name="Zhang J."/>
            <person name="Zhao Z."/>
            <person name="Zhou C."/>
            <person name="Zhu D."/>
            <person name="Lee S."/>
            <person name="Bess C."/>
            <person name="Blankenburg K."/>
            <person name="Forbes L."/>
            <person name="Fu Q."/>
            <person name="Gubbala S."/>
            <person name="Hirani K."/>
            <person name="Jayaseelan J.C."/>
            <person name="Lara F."/>
            <person name="Munidasa M."/>
            <person name="Palculict T."/>
            <person name="Patil S."/>
            <person name="Pu L.-L."/>
            <person name="Saada N."/>
            <person name="Tang L."/>
            <person name="Weissenberger G."/>
            <person name="Zhu Y."/>
            <person name="Hemphill L."/>
            <person name="Shang Y."/>
            <person name="Youmans B."/>
            <person name="Ayvaz T."/>
            <person name="Ross M."/>
            <person name="Santibanez J."/>
            <person name="Aqrawi P."/>
            <person name="Gross S."/>
            <person name="Joshi V."/>
            <person name="Fowler G."/>
            <person name="Nazareth L."/>
            <person name="Reid J."/>
            <person name="Worley K."/>
            <person name="Petrosino J."/>
            <person name="Highlander S."/>
            <person name="Gibbs R."/>
        </authorList>
    </citation>
    <scope>NUCLEOTIDE SEQUENCE [LARGE SCALE GENOMIC DNA]</scope>
    <source>
        <strain evidence="9 10">ATCC 35242</strain>
    </source>
</reference>
<dbReference type="GO" id="GO:0030643">
    <property type="term" value="P:intracellular phosphate ion homeostasis"/>
    <property type="evidence" value="ECO:0007669"/>
    <property type="project" value="InterPro"/>
</dbReference>
<comment type="subunit">
    <text evidence="3 7">Homodimer.</text>
</comment>
<comment type="subcellular location">
    <subcellularLocation>
        <location evidence="1 7">Cytoplasm</location>
    </subcellularLocation>
</comment>
<comment type="function">
    <text evidence="7">Plays a role in the regulation of phosphate uptake.</text>
</comment>
<dbReference type="InterPro" id="IPR028366">
    <property type="entry name" value="PhoU"/>
</dbReference>
<accession>E6M410</accession>
<comment type="caution">
    <text evidence="9">The sequence shown here is derived from an EMBL/GenBank/DDBJ whole genome shotgun (WGS) entry which is preliminary data.</text>
</comment>
<keyword evidence="10" id="KW-1185">Reference proteome</keyword>
<evidence type="ECO:0000256" key="2">
    <source>
        <dbReference type="ARBA" id="ARBA00008107"/>
    </source>
</evidence>
<protein>
    <recommendedName>
        <fullName evidence="7">Phosphate-specific transport system accessory protein PhoU</fullName>
    </recommendedName>
</protein>
<dbReference type="GO" id="GO:0005737">
    <property type="term" value="C:cytoplasm"/>
    <property type="evidence" value="ECO:0007669"/>
    <property type="project" value="UniProtKB-SubCell"/>
</dbReference>
<feature type="domain" description="PhoU" evidence="8">
    <location>
        <begin position="118"/>
        <end position="204"/>
    </location>
</feature>
<proteinExistence type="inferred from homology"/>
<dbReference type="NCBIfam" id="TIGR02135">
    <property type="entry name" value="phoU_full"/>
    <property type="match status" value="1"/>
</dbReference>
<dbReference type="PIRSF" id="PIRSF003107">
    <property type="entry name" value="PhoU"/>
    <property type="match status" value="1"/>
</dbReference>
<evidence type="ECO:0000256" key="6">
    <source>
        <dbReference type="ARBA" id="ARBA00022592"/>
    </source>
</evidence>
<evidence type="ECO:0000256" key="4">
    <source>
        <dbReference type="ARBA" id="ARBA00022448"/>
    </source>
</evidence>
<dbReference type="GO" id="GO:0006817">
    <property type="term" value="P:phosphate ion transport"/>
    <property type="evidence" value="ECO:0007669"/>
    <property type="project" value="UniProtKB-KW"/>
</dbReference>
<evidence type="ECO:0000313" key="10">
    <source>
        <dbReference type="Proteomes" id="UP000003343"/>
    </source>
</evidence>
<evidence type="ECO:0000256" key="3">
    <source>
        <dbReference type="ARBA" id="ARBA00011738"/>
    </source>
</evidence>
<comment type="similarity">
    <text evidence="2 7">Belongs to the PhoU family.</text>
</comment>
<keyword evidence="5 7" id="KW-0963">Cytoplasm</keyword>
<dbReference type="Pfam" id="PF01895">
    <property type="entry name" value="PhoU"/>
    <property type="match status" value="2"/>
</dbReference>
<dbReference type="FunFam" id="1.20.58.220:FF:000004">
    <property type="entry name" value="Phosphate-specific transport system accessory protein PhoU"/>
    <property type="match status" value="1"/>
</dbReference>
<evidence type="ECO:0000259" key="8">
    <source>
        <dbReference type="Pfam" id="PF01895"/>
    </source>
</evidence>
<evidence type="ECO:0000256" key="1">
    <source>
        <dbReference type="ARBA" id="ARBA00004496"/>
    </source>
</evidence>
<organism evidence="9 10">
    <name type="scientific">Mobiluncus holmesii ATCC 35242</name>
    <dbReference type="NCBI Taxonomy" id="887899"/>
    <lineage>
        <taxon>Bacteria</taxon>
        <taxon>Bacillati</taxon>
        <taxon>Actinomycetota</taxon>
        <taxon>Actinomycetes</taxon>
        <taxon>Actinomycetales</taxon>
        <taxon>Actinomycetaceae</taxon>
        <taxon>Mobiluncus</taxon>
    </lineage>
</organism>
<gene>
    <name evidence="9" type="primary">phoU</name>
    <name evidence="9" type="ORF">HMPREF0576_0993</name>
</gene>
<dbReference type="HOGENOM" id="CLU_078518_3_0_11"/>
<dbReference type="PANTHER" id="PTHR42930">
    <property type="entry name" value="PHOSPHATE-SPECIFIC TRANSPORT SYSTEM ACCESSORY PROTEIN PHOU"/>
    <property type="match status" value="1"/>
</dbReference>
<keyword evidence="4 7" id="KW-0813">Transport</keyword>
<feature type="domain" description="PhoU" evidence="8">
    <location>
        <begin position="18"/>
        <end position="104"/>
    </location>
</feature>
<evidence type="ECO:0000256" key="5">
    <source>
        <dbReference type="ARBA" id="ARBA00022490"/>
    </source>
</evidence>
<dbReference type="InterPro" id="IPR026022">
    <property type="entry name" value="PhoU_dom"/>
</dbReference>
<dbReference type="Gene3D" id="1.20.58.220">
    <property type="entry name" value="Phosphate transport system protein phou homolog 2, domain 2"/>
    <property type="match status" value="1"/>
</dbReference>
<keyword evidence="6 7" id="KW-0592">Phosphate transport</keyword>